<evidence type="ECO:0000259" key="1">
    <source>
        <dbReference type="PROSITE" id="PS51186"/>
    </source>
</evidence>
<dbReference type="EMBL" id="JAESVN010000001">
    <property type="protein sequence ID" value="MBL4915934.1"/>
    <property type="molecule type" value="Genomic_DNA"/>
</dbReference>
<gene>
    <name evidence="2" type="ORF">JL811_01765</name>
</gene>
<dbReference type="Pfam" id="PF00583">
    <property type="entry name" value="Acetyltransf_1"/>
    <property type="match status" value="1"/>
</dbReference>
<dbReference type="CDD" id="cd04301">
    <property type="entry name" value="NAT_SF"/>
    <property type="match status" value="1"/>
</dbReference>
<reference evidence="2" key="1">
    <citation type="submission" date="2021-01" db="EMBL/GenBank/DDBJ databases">
        <title>Tabrizicola alba sp. nov. a motile alkaliphilic bacterium isolated from a soda lake.</title>
        <authorList>
            <person name="Szuroczki S."/>
            <person name="Abbaszade G."/>
            <person name="Schumann P."/>
            <person name="Toth E."/>
        </authorList>
    </citation>
    <scope>NUCLEOTIDE SEQUENCE</scope>
    <source>
        <strain evidence="2">DMG-N-6</strain>
    </source>
</reference>
<dbReference type="GO" id="GO:0016747">
    <property type="term" value="F:acyltransferase activity, transferring groups other than amino-acyl groups"/>
    <property type="evidence" value="ECO:0007669"/>
    <property type="project" value="InterPro"/>
</dbReference>
<dbReference type="AlphaFoldDB" id="A0A8K0Y1E3"/>
<accession>A0A8K0Y1E3</accession>
<keyword evidence="3" id="KW-1185">Reference proteome</keyword>
<sequence length="239" mass="25407">MTPQALYDLLEASWPPAFRHRVGPWAIREGQGGGQRVSAATAEGGWVPDDIALAEHAMAALGQPALFMIRAGDDALDAALDARGYVVKDPVVAYHGDAATIASPAPDPMTAFAHWPPLEIARDIWAEAGIGPGRLAVMDRVHGPKCALLGRRHDRAAGVAFAAIHEDTAMLHALEVLPAMRRQGSANNILRMAAQWALDNGAKGLSLVVTESNSPARALYASLGMTLVGQYHYRLRQAG</sequence>
<dbReference type="SUPFAM" id="SSF55729">
    <property type="entry name" value="Acyl-CoA N-acyltransferases (Nat)"/>
    <property type="match status" value="1"/>
</dbReference>
<evidence type="ECO:0000313" key="2">
    <source>
        <dbReference type="EMBL" id="MBL4915934.1"/>
    </source>
</evidence>
<name>A0A8K0Y1E3_9RHOB</name>
<proteinExistence type="predicted"/>
<dbReference type="InterPro" id="IPR016181">
    <property type="entry name" value="Acyl_CoA_acyltransferase"/>
</dbReference>
<protein>
    <submittedName>
        <fullName evidence="2">GNAT family N-acetyltransferase</fullName>
    </submittedName>
</protein>
<dbReference type="PROSITE" id="PS51186">
    <property type="entry name" value="GNAT"/>
    <property type="match status" value="1"/>
</dbReference>
<evidence type="ECO:0000313" key="3">
    <source>
        <dbReference type="Proteomes" id="UP000648908"/>
    </source>
</evidence>
<dbReference type="Proteomes" id="UP000648908">
    <property type="component" value="Unassembled WGS sequence"/>
</dbReference>
<dbReference type="Gene3D" id="3.40.630.30">
    <property type="match status" value="1"/>
</dbReference>
<feature type="domain" description="N-acetyltransferase" evidence="1">
    <location>
        <begin position="104"/>
        <end position="239"/>
    </location>
</feature>
<organism evidence="2 3">
    <name type="scientific">Szabonella alba</name>
    <dbReference type="NCBI Taxonomy" id="2804194"/>
    <lineage>
        <taxon>Bacteria</taxon>
        <taxon>Pseudomonadati</taxon>
        <taxon>Pseudomonadota</taxon>
        <taxon>Alphaproteobacteria</taxon>
        <taxon>Rhodobacterales</taxon>
        <taxon>Paracoccaceae</taxon>
        <taxon>Szabonella</taxon>
    </lineage>
</organism>
<dbReference type="RefSeq" id="WP_202686561.1">
    <property type="nucleotide sequence ID" value="NZ_JAESVN010000001.1"/>
</dbReference>
<dbReference type="InterPro" id="IPR000182">
    <property type="entry name" value="GNAT_dom"/>
</dbReference>
<comment type="caution">
    <text evidence="2">The sequence shown here is derived from an EMBL/GenBank/DDBJ whole genome shotgun (WGS) entry which is preliminary data.</text>
</comment>